<feature type="region of interest" description="Disordered" evidence="1">
    <location>
        <begin position="1"/>
        <end position="23"/>
    </location>
</feature>
<feature type="compositionally biased region" description="Pro residues" evidence="1">
    <location>
        <begin position="1"/>
        <end position="20"/>
    </location>
</feature>
<name>A0A2G5I5L7_CERBT</name>
<gene>
    <name evidence="2" type="ORF">CB0940_03154</name>
</gene>
<organism evidence="2 3">
    <name type="scientific">Cercospora beticola</name>
    <name type="common">Sugarbeet leaf spot fungus</name>
    <dbReference type="NCBI Taxonomy" id="122368"/>
    <lineage>
        <taxon>Eukaryota</taxon>
        <taxon>Fungi</taxon>
        <taxon>Dikarya</taxon>
        <taxon>Ascomycota</taxon>
        <taxon>Pezizomycotina</taxon>
        <taxon>Dothideomycetes</taxon>
        <taxon>Dothideomycetidae</taxon>
        <taxon>Mycosphaerellales</taxon>
        <taxon>Mycosphaerellaceae</taxon>
        <taxon>Cercospora</taxon>
    </lineage>
</organism>
<accession>A0A2G5I5L7</accession>
<comment type="caution">
    <text evidence="2">The sequence shown here is derived from an EMBL/GenBank/DDBJ whole genome shotgun (WGS) entry which is preliminary data.</text>
</comment>
<reference evidence="2 3" key="1">
    <citation type="submission" date="2015-10" db="EMBL/GenBank/DDBJ databases">
        <title>The cercosporin biosynthetic gene cluster was horizontally transferred to several fungal lineages and shown to be expanded in Cercospora beticola based on microsynteny with recipient genomes.</title>
        <authorList>
            <person name="De Jonge R."/>
            <person name="Ebert M.K."/>
            <person name="Suttle J.C."/>
            <person name="Jurick Ii W.M."/>
            <person name="Secor G.A."/>
            <person name="Thomma B.P."/>
            <person name="Van De Peer Y."/>
            <person name="Bolton M.D."/>
        </authorList>
    </citation>
    <scope>NUCLEOTIDE SEQUENCE [LARGE SCALE GENOMIC DNA]</scope>
    <source>
        <strain evidence="2 3">09-40</strain>
    </source>
</reference>
<sequence length="177" mass="19852">MIDPRPPPSADQPSKTPPPSYYLKSSRHEPSIMKDLITAIAALAVTCSAAVLPLLPSQPDKKISNIDQTGCVDVCQDKGFKNCMEANYTVATCTKFPEGISAARSMKLPNARWKCALYRYAPSETSDFCRRLTHSQRARLPRARTVHLQHLLLPWGQLSRLHRHRAMECLHVLARGY</sequence>
<evidence type="ECO:0000313" key="2">
    <source>
        <dbReference type="EMBL" id="PIB00116.1"/>
    </source>
</evidence>
<dbReference type="OrthoDB" id="10394669at2759"/>
<protein>
    <submittedName>
        <fullName evidence="2">Uncharacterized protein</fullName>
    </submittedName>
</protein>
<dbReference type="Proteomes" id="UP000230605">
    <property type="component" value="Chromosome 3"/>
</dbReference>
<proteinExistence type="predicted"/>
<evidence type="ECO:0000256" key="1">
    <source>
        <dbReference type="SAM" id="MobiDB-lite"/>
    </source>
</evidence>
<evidence type="ECO:0000313" key="3">
    <source>
        <dbReference type="Proteomes" id="UP000230605"/>
    </source>
</evidence>
<dbReference type="AlphaFoldDB" id="A0A2G5I5L7"/>
<dbReference type="EMBL" id="LKMD01000101">
    <property type="protein sequence ID" value="PIB00116.1"/>
    <property type="molecule type" value="Genomic_DNA"/>
</dbReference>